<dbReference type="AlphaFoldDB" id="A0A815HBK9"/>
<gene>
    <name evidence="3" type="ORF">EDS130_LOCUS33152</name>
    <name evidence="2" type="ORF">XAT740_LOCUS7098</name>
</gene>
<dbReference type="EMBL" id="CAJNOJ010000262">
    <property type="protein sequence ID" value="CAF1348747.1"/>
    <property type="molecule type" value="Genomic_DNA"/>
</dbReference>
<dbReference type="Proteomes" id="UP000663852">
    <property type="component" value="Unassembled WGS sequence"/>
</dbReference>
<evidence type="ECO:0000313" key="5">
    <source>
        <dbReference type="Proteomes" id="UP000663852"/>
    </source>
</evidence>
<protein>
    <recommendedName>
        <fullName evidence="1">F-box domain-containing protein</fullName>
    </recommendedName>
</protein>
<evidence type="ECO:0000313" key="2">
    <source>
        <dbReference type="EMBL" id="CAF0882939.1"/>
    </source>
</evidence>
<accession>A0A815HBK9</accession>
<organism evidence="3 5">
    <name type="scientific">Adineta ricciae</name>
    <name type="common">Rotifer</name>
    <dbReference type="NCBI Taxonomy" id="249248"/>
    <lineage>
        <taxon>Eukaryota</taxon>
        <taxon>Metazoa</taxon>
        <taxon>Spiralia</taxon>
        <taxon>Gnathifera</taxon>
        <taxon>Rotifera</taxon>
        <taxon>Eurotatoria</taxon>
        <taxon>Bdelloidea</taxon>
        <taxon>Adinetida</taxon>
        <taxon>Adinetidae</taxon>
        <taxon>Adineta</taxon>
    </lineage>
</organism>
<sequence>MSRAMHSEKLFVLDLLPVEILHDIFAYLWAHEILYSFHKISHKIDSIITNHRNYHVNFRSILKQHFDNVCKHIQPKQIISLILSDHTVIYFSLFPIEQFTCLRALTLSDIQENHHALFANLNQLKRIIALEIDTLSYLEFIEPTIQLKRLIVTKYSEADYYRESLLSSLILSNLRSLSLPCCSYHQLRQILSQASKLSSLTISLSISDCTGIDYFAEQRQDMPLTLTHLSLSMHTFSKWMIIEKYYSLFGYVLFSARTISRLLFERFLARMPRLQQLELNVTSGGNSNLLDGQQWEKFIIEHLPLLLIFNFKFKILNIDQHKYDANDILVHFRSKLWLDANRPWYAAFDSINLILYTIPYFASQIIKYPHNDRDAFHPSTLPNEKQTILYDRINEIELGPDCKLLSRYRCVKKLTLYISNLDTTTFDVSRVEYLCIKTAAWSLKKLFDLIKRSMTNLYHLNIDCNLSWTKMTNTDHLQQIYVLNLPQFNTSPGNDQIELGYLFPYVERLTITIDACQQMIRLIDQMKCLSYGSFHVINMEPSLADSLRQWVIDRSSRLKINENFTLKINPDQQCWIHIWMVGDYKPLTEVDMQAEEKPPLRFICSRYCCLL</sequence>
<dbReference type="Proteomes" id="UP000663828">
    <property type="component" value="Unassembled WGS sequence"/>
</dbReference>
<dbReference type="InterPro" id="IPR001810">
    <property type="entry name" value="F-box_dom"/>
</dbReference>
<dbReference type="Gene3D" id="3.80.10.10">
    <property type="entry name" value="Ribonuclease Inhibitor"/>
    <property type="match status" value="1"/>
</dbReference>
<feature type="domain" description="F-box" evidence="1">
    <location>
        <begin position="10"/>
        <end position="61"/>
    </location>
</feature>
<evidence type="ECO:0000313" key="4">
    <source>
        <dbReference type="Proteomes" id="UP000663828"/>
    </source>
</evidence>
<proteinExistence type="predicted"/>
<name>A0A815HBK9_ADIRI</name>
<dbReference type="EMBL" id="CAJNOR010000334">
    <property type="protein sequence ID" value="CAF0882939.1"/>
    <property type="molecule type" value="Genomic_DNA"/>
</dbReference>
<evidence type="ECO:0000313" key="3">
    <source>
        <dbReference type="EMBL" id="CAF1348747.1"/>
    </source>
</evidence>
<reference evidence="3" key="1">
    <citation type="submission" date="2021-02" db="EMBL/GenBank/DDBJ databases">
        <authorList>
            <person name="Nowell W R."/>
        </authorList>
    </citation>
    <scope>NUCLEOTIDE SEQUENCE</scope>
</reference>
<evidence type="ECO:0000259" key="1">
    <source>
        <dbReference type="PROSITE" id="PS50181"/>
    </source>
</evidence>
<dbReference type="OrthoDB" id="10033627at2759"/>
<dbReference type="PROSITE" id="PS50181">
    <property type="entry name" value="FBOX"/>
    <property type="match status" value="1"/>
</dbReference>
<comment type="caution">
    <text evidence="3">The sequence shown here is derived from an EMBL/GenBank/DDBJ whole genome shotgun (WGS) entry which is preliminary data.</text>
</comment>
<keyword evidence="4" id="KW-1185">Reference proteome</keyword>
<dbReference type="InterPro" id="IPR032675">
    <property type="entry name" value="LRR_dom_sf"/>
</dbReference>